<dbReference type="Proteomes" id="UP001592530">
    <property type="component" value="Unassembled WGS sequence"/>
</dbReference>
<dbReference type="InterPro" id="IPR001480">
    <property type="entry name" value="Bulb-type_lectin_dom"/>
</dbReference>
<evidence type="ECO:0000313" key="17">
    <source>
        <dbReference type="EMBL" id="MFC1431386.1"/>
    </source>
</evidence>
<keyword evidence="15" id="KW-0325">Glycoprotein</keyword>
<evidence type="ECO:0000256" key="14">
    <source>
        <dbReference type="ARBA" id="ARBA00023170"/>
    </source>
</evidence>
<evidence type="ECO:0000256" key="9">
    <source>
        <dbReference type="ARBA" id="ARBA00022840"/>
    </source>
</evidence>
<keyword evidence="12" id="KW-0829">Tyrosine-protein kinase</keyword>
<evidence type="ECO:0000256" key="15">
    <source>
        <dbReference type="ARBA" id="ARBA00023180"/>
    </source>
</evidence>
<evidence type="ECO:0000256" key="4">
    <source>
        <dbReference type="ARBA" id="ARBA00022679"/>
    </source>
</evidence>
<dbReference type="Gene3D" id="2.90.10.10">
    <property type="entry name" value="Bulb-type lectin domain"/>
    <property type="match status" value="1"/>
</dbReference>
<name>A0ABV6WZH3_9ACTN</name>
<dbReference type="EMBL" id="JBHEZY010000004">
    <property type="protein sequence ID" value="MFC1431386.1"/>
    <property type="molecule type" value="Genomic_DNA"/>
</dbReference>
<dbReference type="RefSeq" id="WP_380551874.1">
    <property type="nucleotide sequence ID" value="NZ_JBHEZY010000004.1"/>
</dbReference>
<evidence type="ECO:0000256" key="13">
    <source>
        <dbReference type="ARBA" id="ARBA00023157"/>
    </source>
</evidence>
<dbReference type="SUPFAM" id="SSF51110">
    <property type="entry name" value="alpha-D-mannose-specific plant lectins"/>
    <property type="match status" value="1"/>
</dbReference>
<proteinExistence type="predicted"/>
<evidence type="ECO:0000259" key="16">
    <source>
        <dbReference type="PROSITE" id="PS50927"/>
    </source>
</evidence>
<keyword evidence="8" id="KW-0418">Kinase</keyword>
<evidence type="ECO:0000256" key="7">
    <source>
        <dbReference type="ARBA" id="ARBA00022741"/>
    </source>
</evidence>
<organism evidence="17 18">
    <name type="scientific">Streptacidiphilus alkalitolerans</name>
    <dbReference type="NCBI Taxonomy" id="3342712"/>
    <lineage>
        <taxon>Bacteria</taxon>
        <taxon>Bacillati</taxon>
        <taxon>Actinomycetota</taxon>
        <taxon>Actinomycetes</taxon>
        <taxon>Kitasatosporales</taxon>
        <taxon>Streptomycetaceae</taxon>
        <taxon>Streptacidiphilus</taxon>
    </lineage>
</organism>
<evidence type="ECO:0000313" key="18">
    <source>
        <dbReference type="Proteomes" id="UP001592530"/>
    </source>
</evidence>
<gene>
    <name evidence="17" type="ORF">ACEZDB_12095</name>
</gene>
<dbReference type="Pfam" id="PF12810">
    <property type="entry name" value="ALK_LTK_GRD"/>
    <property type="match status" value="1"/>
</dbReference>
<keyword evidence="10" id="KW-1133">Transmembrane helix</keyword>
<evidence type="ECO:0000256" key="12">
    <source>
        <dbReference type="ARBA" id="ARBA00023137"/>
    </source>
</evidence>
<keyword evidence="5" id="KW-0812">Transmembrane</keyword>
<comment type="caution">
    <text evidence="17">The sequence shown here is derived from an EMBL/GenBank/DDBJ whole genome shotgun (WGS) entry which is preliminary data.</text>
</comment>
<evidence type="ECO:0000256" key="11">
    <source>
        <dbReference type="ARBA" id="ARBA00023136"/>
    </source>
</evidence>
<keyword evidence="13" id="KW-1015">Disulfide bond</keyword>
<protein>
    <recommendedName>
        <fullName evidence="2">receptor protein-tyrosine kinase</fullName>
        <ecNumber evidence="2">2.7.10.1</ecNumber>
    </recommendedName>
</protein>
<sequence length="394" mass="38618">MTQLSVTAIGATGGGYVESLWPYIKAPNSGGTGAKVTATLKVTPDQQLYVNVAAPAVNGDGDGMGPLWRWRMPVGGGASDIRTSATAALTGAPGSDPRLVVAAGGGSVGGEGYQPGGNAGAVPSAGTNSEYGACGGGAATATAAGAGGTGIGCPSGNAGDNPFTGGSGTAGAGGAPAIDTNCEDGTNRPAGGMGGSGWFGGGGGGTSDYCDGGGGGAGSSYTSAALASAVTVAADTARDTPQVTITYTNPIVGSPVFDAGGSYAWSNGSTLDFPTALSIPSPQGTHQRSCSTLGGYHDAISIADQSFVTLQPWNYSSGATSWRQSGAGIAHLRLTTDGNLQFVTGTQVWWSSNTAPHPGLAYYVTLKLQTDGNLALYGPQGQYLWDAKVAPVCP</sequence>
<dbReference type="PROSITE" id="PS50927">
    <property type="entry name" value="BULB_LECTIN"/>
    <property type="match status" value="1"/>
</dbReference>
<evidence type="ECO:0000256" key="10">
    <source>
        <dbReference type="ARBA" id="ARBA00022989"/>
    </source>
</evidence>
<evidence type="ECO:0000256" key="6">
    <source>
        <dbReference type="ARBA" id="ARBA00022729"/>
    </source>
</evidence>
<feature type="domain" description="Bulb-type lectin" evidence="16">
    <location>
        <begin position="306"/>
        <end position="394"/>
    </location>
</feature>
<keyword evidence="14" id="KW-0675">Receptor</keyword>
<keyword evidence="11" id="KW-0472">Membrane</keyword>
<evidence type="ECO:0000256" key="5">
    <source>
        <dbReference type="ARBA" id="ARBA00022692"/>
    </source>
</evidence>
<keyword evidence="6" id="KW-0732">Signal</keyword>
<keyword evidence="7" id="KW-0547">Nucleotide-binding</keyword>
<keyword evidence="9" id="KW-0067">ATP-binding</keyword>
<keyword evidence="3" id="KW-1003">Cell membrane</keyword>
<evidence type="ECO:0000256" key="3">
    <source>
        <dbReference type="ARBA" id="ARBA00022475"/>
    </source>
</evidence>
<dbReference type="EC" id="2.7.10.1" evidence="2"/>
<dbReference type="InterPro" id="IPR055163">
    <property type="entry name" value="ALK/LTK-like_GRD"/>
</dbReference>
<reference evidence="17 18" key="1">
    <citation type="submission" date="2024-09" db="EMBL/GenBank/DDBJ databases">
        <authorList>
            <person name="Lee S.D."/>
        </authorList>
    </citation>
    <scope>NUCLEOTIDE SEQUENCE [LARGE SCALE GENOMIC DNA]</scope>
    <source>
        <strain evidence="17 18">N1-3</strain>
    </source>
</reference>
<accession>A0ABV6WZH3</accession>
<evidence type="ECO:0000256" key="1">
    <source>
        <dbReference type="ARBA" id="ARBA00004251"/>
    </source>
</evidence>
<keyword evidence="4" id="KW-0808">Transferase</keyword>
<evidence type="ECO:0000256" key="2">
    <source>
        <dbReference type="ARBA" id="ARBA00011902"/>
    </source>
</evidence>
<comment type="subcellular location">
    <subcellularLocation>
        <location evidence="1">Cell membrane</location>
        <topology evidence="1">Single-pass type I membrane protein</topology>
    </subcellularLocation>
</comment>
<dbReference type="InterPro" id="IPR036426">
    <property type="entry name" value="Bulb-type_lectin_dom_sf"/>
</dbReference>
<evidence type="ECO:0000256" key="8">
    <source>
        <dbReference type="ARBA" id="ARBA00022777"/>
    </source>
</evidence>